<feature type="region of interest" description="Disordered" evidence="1">
    <location>
        <begin position="33"/>
        <end position="70"/>
    </location>
</feature>
<evidence type="ECO:0000259" key="3">
    <source>
        <dbReference type="Pfam" id="PF13731"/>
    </source>
</evidence>
<dbReference type="Pfam" id="PF13731">
    <property type="entry name" value="WxL"/>
    <property type="match status" value="1"/>
</dbReference>
<reference evidence="4" key="2">
    <citation type="journal article" date="2023" name="Food Microbiol.">
        <title>Evaluation of the fermentation potential of lactic acid bacteria isolated from herbs, fruits and vegetables as starter cultures in nut-based milk alternatives.</title>
        <authorList>
            <person name="Huang W."/>
            <person name="Dong A."/>
            <person name="Pham H.T."/>
            <person name="Zhou C."/>
            <person name="Huo Z."/>
            <person name="Watjen A.P."/>
            <person name="Prakash S."/>
            <person name="Bang-Berthelsen C.H."/>
            <person name="Turner M.S."/>
        </authorList>
    </citation>
    <scope>NUCLEOTIDE SEQUENCE</scope>
    <source>
        <strain evidence="4">54</strain>
    </source>
</reference>
<dbReference type="EMBL" id="JAOWLV010000004">
    <property type="protein sequence ID" value="MDG4976770.1"/>
    <property type="molecule type" value="Genomic_DNA"/>
</dbReference>
<dbReference type="RefSeq" id="WP_278228363.1">
    <property type="nucleotide sequence ID" value="NZ_JAOWLV010000004.1"/>
</dbReference>
<dbReference type="Proteomes" id="UP001152598">
    <property type="component" value="Unassembled WGS sequence"/>
</dbReference>
<organism evidence="4 5">
    <name type="scientific">Lactococcus lactis</name>
    <dbReference type="NCBI Taxonomy" id="1358"/>
    <lineage>
        <taxon>Bacteria</taxon>
        <taxon>Bacillati</taxon>
        <taxon>Bacillota</taxon>
        <taxon>Bacilli</taxon>
        <taxon>Lactobacillales</taxon>
        <taxon>Streptococcaceae</taxon>
        <taxon>Lactococcus</taxon>
    </lineage>
</organism>
<accession>A0AAP4DUB0</accession>
<feature type="chain" id="PRO_5042895376" evidence="2">
    <location>
        <begin position="24"/>
        <end position="247"/>
    </location>
</feature>
<protein>
    <submittedName>
        <fullName evidence="4">WxL domain-containing protein</fullName>
    </submittedName>
</protein>
<evidence type="ECO:0000256" key="1">
    <source>
        <dbReference type="SAM" id="MobiDB-lite"/>
    </source>
</evidence>
<dbReference type="AlphaFoldDB" id="A0AAP4DUB0"/>
<evidence type="ECO:0000313" key="4">
    <source>
        <dbReference type="EMBL" id="MDG4976770.1"/>
    </source>
</evidence>
<proteinExistence type="predicted"/>
<feature type="signal peptide" evidence="2">
    <location>
        <begin position="1"/>
        <end position="23"/>
    </location>
</feature>
<sequence>MNKLVLKSAALLTATIILAPAIAQTANADTAASYGSDGQVTFTPNTNPTNPVDPANPEVPVTPVNPPGMPAPQPPTAGPLSIVFASSFDFGTHDIQASDQTYTAAAQKLDDGTSRDNYVQVNDSRGNYTGWSLSVTQNADFKSADGKVLTGAQVTLGNGAIQGKGTDNPADVSAATTTLTPGTASGTILGATNGKGSGNNLLNFGSADGKTNADTSVTLAVPGTTTKYATAYTTSLTWTLADTPANS</sequence>
<gene>
    <name evidence="4" type="ORF">OGZ50_08505</name>
</gene>
<reference evidence="4" key="1">
    <citation type="submission" date="2022-10" db="EMBL/GenBank/DDBJ databases">
        <authorList>
            <person name="Turner M.S."/>
            <person name="Huang W."/>
        </authorList>
    </citation>
    <scope>NUCLEOTIDE SEQUENCE</scope>
    <source>
        <strain evidence="4">54</strain>
    </source>
</reference>
<comment type="caution">
    <text evidence="4">The sequence shown here is derived from an EMBL/GenBank/DDBJ whole genome shotgun (WGS) entry which is preliminary data.</text>
</comment>
<keyword evidence="2" id="KW-0732">Signal</keyword>
<feature type="domain" description="WxL" evidence="3">
    <location>
        <begin position="31"/>
        <end position="244"/>
    </location>
</feature>
<evidence type="ECO:0000256" key="2">
    <source>
        <dbReference type="SAM" id="SignalP"/>
    </source>
</evidence>
<dbReference type="InterPro" id="IPR027994">
    <property type="entry name" value="WxL_dom"/>
</dbReference>
<evidence type="ECO:0000313" key="5">
    <source>
        <dbReference type="Proteomes" id="UP001152598"/>
    </source>
</evidence>
<name>A0AAP4DUB0_9LACT</name>
<feature type="compositionally biased region" description="Low complexity" evidence="1">
    <location>
        <begin position="41"/>
        <end position="62"/>
    </location>
</feature>